<keyword evidence="1" id="KW-0812">Transmembrane</keyword>
<dbReference type="RefSeq" id="WP_235726566.1">
    <property type="nucleotide sequence ID" value="NZ_OX458333.1"/>
</dbReference>
<evidence type="ECO:0000256" key="1">
    <source>
        <dbReference type="SAM" id="Phobius"/>
    </source>
</evidence>
<sequence length="46" mass="5230">MGMFWIGIVLVVGIILGNLMILLRTAKKPKIPDSVKSKPYKDDEDW</sequence>
<evidence type="ECO:0000313" key="3">
    <source>
        <dbReference type="Proteomes" id="UP001162030"/>
    </source>
</evidence>
<proteinExistence type="predicted"/>
<protein>
    <recommendedName>
        <fullName evidence="4">DUF2897 domain-containing protein</fullName>
    </recommendedName>
</protein>
<dbReference type="EMBL" id="OX458333">
    <property type="protein sequence ID" value="CAI8967546.1"/>
    <property type="molecule type" value="Genomic_DNA"/>
</dbReference>
<dbReference type="Proteomes" id="UP001162030">
    <property type="component" value="Chromosome"/>
</dbReference>
<keyword evidence="3" id="KW-1185">Reference proteome</keyword>
<dbReference type="Pfam" id="PF11446">
    <property type="entry name" value="DUF2897"/>
    <property type="match status" value="1"/>
</dbReference>
<dbReference type="InterPro" id="IPR021550">
    <property type="entry name" value="DUF2897"/>
</dbReference>
<evidence type="ECO:0000313" key="2">
    <source>
        <dbReference type="EMBL" id="CAI8967546.1"/>
    </source>
</evidence>
<feature type="transmembrane region" description="Helical" evidence="1">
    <location>
        <begin position="6"/>
        <end position="23"/>
    </location>
</feature>
<keyword evidence="1" id="KW-0472">Membrane</keyword>
<keyword evidence="1" id="KW-1133">Transmembrane helix</keyword>
<accession>A0ABN8XA24</accession>
<organism evidence="2 3">
    <name type="scientific">Methylocaldum szegediense</name>
    <dbReference type="NCBI Taxonomy" id="73780"/>
    <lineage>
        <taxon>Bacteria</taxon>
        <taxon>Pseudomonadati</taxon>
        <taxon>Pseudomonadota</taxon>
        <taxon>Gammaproteobacteria</taxon>
        <taxon>Methylococcales</taxon>
        <taxon>Methylococcaceae</taxon>
        <taxon>Methylocaldum</taxon>
    </lineage>
</organism>
<name>A0ABN8XA24_9GAMM</name>
<reference evidence="2 3" key="1">
    <citation type="submission" date="2023-03" db="EMBL/GenBank/DDBJ databases">
        <authorList>
            <person name="Pearce D."/>
        </authorList>
    </citation>
    <scope>NUCLEOTIDE SEQUENCE [LARGE SCALE GENOMIC DNA]</scope>
    <source>
        <strain evidence="2">Msz</strain>
    </source>
</reference>
<gene>
    <name evidence="2" type="ORF">MSZNOR_4803</name>
</gene>
<evidence type="ECO:0008006" key="4">
    <source>
        <dbReference type="Google" id="ProtNLM"/>
    </source>
</evidence>